<accession>A0A9Q1BC01</accession>
<evidence type="ECO:0000256" key="3">
    <source>
        <dbReference type="SAM" id="MobiDB-lite"/>
    </source>
</evidence>
<feature type="compositionally biased region" description="Polar residues" evidence="3">
    <location>
        <begin position="163"/>
        <end position="193"/>
    </location>
</feature>
<dbReference type="Pfam" id="PF00017">
    <property type="entry name" value="SH2"/>
    <property type="match status" value="1"/>
</dbReference>
<dbReference type="SMART" id="SM00252">
    <property type="entry name" value="SH2"/>
    <property type="match status" value="1"/>
</dbReference>
<evidence type="ECO:0000259" key="4">
    <source>
        <dbReference type="PROSITE" id="PS50001"/>
    </source>
</evidence>
<dbReference type="InterPro" id="IPR036860">
    <property type="entry name" value="SH2_dom_sf"/>
</dbReference>
<evidence type="ECO:0000313" key="5">
    <source>
        <dbReference type="EMBL" id="KAJ8022131.1"/>
    </source>
</evidence>
<dbReference type="GO" id="GO:0035591">
    <property type="term" value="F:signaling adaptor activity"/>
    <property type="evidence" value="ECO:0007669"/>
    <property type="project" value="TreeGrafter"/>
</dbReference>
<dbReference type="PANTHER" id="PTHR19969">
    <property type="entry name" value="SH2-SH3 ADAPTOR PROTEIN-RELATED"/>
    <property type="match status" value="1"/>
</dbReference>
<proteinExistence type="predicted"/>
<dbReference type="PROSITE" id="PS50001">
    <property type="entry name" value="SH2"/>
    <property type="match status" value="1"/>
</dbReference>
<name>A0A9Q1BC01_HOLLE</name>
<dbReference type="InterPro" id="IPR036028">
    <property type="entry name" value="SH3-like_dom_sf"/>
</dbReference>
<evidence type="ECO:0000256" key="2">
    <source>
        <dbReference type="PROSITE-ProRule" id="PRU00191"/>
    </source>
</evidence>
<dbReference type="GO" id="GO:0030971">
    <property type="term" value="F:receptor tyrosine kinase binding"/>
    <property type="evidence" value="ECO:0007669"/>
    <property type="project" value="TreeGrafter"/>
</dbReference>
<dbReference type="PANTHER" id="PTHR19969:SF5">
    <property type="entry name" value="CRK-LIKE PROTEIN"/>
    <property type="match status" value="1"/>
</dbReference>
<evidence type="ECO:0000313" key="6">
    <source>
        <dbReference type="Proteomes" id="UP001152320"/>
    </source>
</evidence>
<dbReference type="Gene3D" id="3.30.505.10">
    <property type="entry name" value="SH2 domain"/>
    <property type="match status" value="1"/>
</dbReference>
<dbReference type="Gene3D" id="2.30.30.40">
    <property type="entry name" value="SH3 Domains"/>
    <property type="match status" value="1"/>
</dbReference>
<dbReference type="AlphaFoldDB" id="A0A9Q1BC01"/>
<keyword evidence="6" id="KW-1185">Reference proteome</keyword>
<organism evidence="5 6">
    <name type="scientific">Holothuria leucospilota</name>
    <name type="common">Black long sea cucumber</name>
    <name type="synonym">Mertensiothuria leucospilota</name>
    <dbReference type="NCBI Taxonomy" id="206669"/>
    <lineage>
        <taxon>Eukaryota</taxon>
        <taxon>Metazoa</taxon>
        <taxon>Echinodermata</taxon>
        <taxon>Eleutherozoa</taxon>
        <taxon>Echinozoa</taxon>
        <taxon>Holothuroidea</taxon>
        <taxon>Aspidochirotacea</taxon>
        <taxon>Aspidochirotida</taxon>
        <taxon>Holothuriidae</taxon>
        <taxon>Holothuria</taxon>
    </lineage>
</organism>
<feature type="compositionally biased region" description="Basic and acidic residues" evidence="3">
    <location>
        <begin position="131"/>
        <end position="148"/>
    </location>
</feature>
<evidence type="ECO:0000256" key="1">
    <source>
        <dbReference type="ARBA" id="ARBA00022999"/>
    </source>
</evidence>
<dbReference type="PRINTS" id="PR00401">
    <property type="entry name" value="SH2DOMAIN"/>
</dbReference>
<dbReference type="GO" id="GO:0016477">
    <property type="term" value="P:cell migration"/>
    <property type="evidence" value="ECO:0007669"/>
    <property type="project" value="TreeGrafter"/>
</dbReference>
<dbReference type="OrthoDB" id="185175at2759"/>
<dbReference type="Proteomes" id="UP001152320">
    <property type="component" value="Chromosome 21"/>
</dbReference>
<dbReference type="InterPro" id="IPR000980">
    <property type="entry name" value="SH2"/>
</dbReference>
<dbReference type="EMBL" id="JAIZAY010000021">
    <property type="protein sequence ID" value="KAJ8022131.1"/>
    <property type="molecule type" value="Genomic_DNA"/>
</dbReference>
<keyword evidence="1 2" id="KW-0727">SH2 domain</keyword>
<dbReference type="GO" id="GO:0007167">
    <property type="term" value="P:enzyme-linked receptor protein signaling pathway"/>
    <property type="evidence" value="ECO:0007669"/>
    <property type="project" value="TreeGrafter"/>
</dbReference>
<comment type="caution">
    <text evidence="5">The sequence shown here is derived from an EMBL/GenBank/DDBJ whole genome shotgun (WGS) entry which is preliminary data.</text>
</comment>
<protein>
    <submittedName>
        <fullName evidence="5">Cytoplasmic protein NCK2</fullName>
    </submittedName>
</protein>
<dbReference type="SUPFAM" id="SSF55550">
    <property type="entry name" value="SH2 domain"/>
    <property type="match status" value="1"/>
</dbReference>
<sequence length="383" mass="43712">MSCLVDCTFRRDFQHTFPGIELPALTFLSSFEDDNGYCMSTRDCIKQDEDCLREEKRRLEQKLAQVTFTLDWLEMNKEELLRISETERLYENPDEETDIEFDHTKSVYANSSVCARKSSLERPPLPSPRPDQNRYDDKDVPIHGPPEIKKELEEVLRIKSFTSTRTLTNQRPGSNSQTTRSLTAGNNQSTDTFPRNPAMASDGSSMVSKQNDTAVCRNFLFSVRMNADSGYSADKDKLSFRKNETMDVVEEWSTPMQEFYRVRNSCGQLGVVPKQLCQRSSSDQSVLWGRPWFHQNITRQQADSLLGSCPGGSFLIRDSKKEIGNFVLSLKTRNSVGHYVITTHPKGYKFCNKDFISLDALIDHFRKSTLDKGTSLISSPLKS</sequence>
<dbReference type="SUPFAM" id="SSF50044">
    <property type="entry name" value="SH3-domain"/>
    <property type="match status" value="1"/>
</dbReference>
<reference evidence="5" key="1">
    <citation type="submission" date="2021-10" db="EMBL/GenBank/DDBJ databases">
        <title>Tropical sea cucumber genome reveals ecological adaptation and Cuvierian tubules defense mechanism.</title>
        <authorList>
            <person name="Chen T."/>
        </authorList>
    </citation>
    <scope>NUCLEOTIDE SEQUENCE</scope>
    <source>
        <strain evidence="5">Nanhai2018</strain>
        <tissue evidence="5">Muscle</tissue>
    </source>
</reference>
<dbReference type="InterPro" id="IPR051184">
    <property type="entry name" value="Tyrosine-phos_adapter"/>
</dbReference>
<feature type="region of interest" description="Disordered" evidence="3">
    <location>
        <begin position="163"/>
        <end position="206"/>
    </location>
</feature>
<gene>
    <name evidence="5" type="ORF">HOLleu_39539</name>
</gene>
<feature type="domain" description="SH2" evidence="4">
    <location>
        <begin position="292"/>
        <end position="381"/>
    </location>
</feature>
<dbReference type="CDD" id="cd00173">
    <property type="entry name" value="SH2"/>
    <property type="match status" value="1"/>
</dbReference>
<dbReference type="GO" id="GO:0005737">
    <property type="term" value="C:cytoplasm"/>
    <property type="evidence" value="ECO:0007669"/>
    <property type="project" value="TreeGrafter"/>
</dbReference>
<feature type="region of interest" description="Disordered" evidence="3">
    <location>
        <begin position="115"/>
        <end position="148"/>
    </location>
</feature>